<dbReference type="EMBL" id="PFRD01000071">
    <property type="protein sequence ID" value="PJC56169.1"/>
    <property type="molecule type" value="Genomic_DNA"/>
</dbReference>
<proteinExistence type="predicted"/>
<keyword evidence="2" id="KW-1133">Transmembrane helix</keyword>
<reference evidence="4" key="1">
    <citation type="submission" date="2017-09" db="EMBL/GenBank/DDBJ databases">
        <title>Depth-based differentiation of microbial function through sediment-hosted aquifers and enrichment of novel symbionts in the deep terrestrial subsurface.</title>
        <authorList>
            <person name="Probst A.J."/>
            <person name="Ladd B."/>
            <person name="Jarett J.K."/>
            <person name="Geller-Mcgrath D.E."/>
            <person name="Sieber C.M.K."/>
            <person name="Emerson J.B."/>
            <person name="Anantharaman K."/>
            <person name="Thomas B.C."/>
            <person name="Malmstrom R."/>
            <person name="Stieglmeier M."/>
            <person name="Klingl A."/>
            <person name="Woyke T."/>
            <person name="Ryan C.M."/>
            <person name="Banfield J.F."/>
        </authorList>
    </citation>
    <scope>NUCLEOTIDE SEQUENCE [LARGE SCALE GENOMIC DNA]</scope>
</reference>
<organism evidence="3 4">
    <name type="scientific">Candidatus Kaiserbacteria bacterium CG_4_9_14_0_2_um_filter_41_32</name>
    <dbReference type="NCBI Taxonomy" id="1974601"/>
    <lineage>
        <taxon>Bacteria</taxon>
        <taxon>Candidatus Kaiseribacteriota</taxon>
    </lineage>
</organism>
<dbReference type="AlphaFoldDB" id="A0A2M8FEV0"/>
<name>A0A2M8FEV0_9BACT</name>
<evidence type="ECO:0000313" key="3">
    <source>
        <dbReference type="EMBL" id="PJC56169.1"/>
    </source>
</evidence>
<feature type="region of interest" description="Disordered" evidence="1">
    <location>
        <begin position="26"/>
        <end position="45"/>
    </location>
</feature>
<accession>A0A2M8FEV0</accession>
<feature type="transmembrane region" description="Helical" evidence="2">
    <location>
        <begin position="92"/>
        <end position="114"/>
    </location>
</feature>
<gene>
    <name evidence="3" type="ORF">CO026_01810</name>
</gene>
<dbReference type="Gene3D" id="2.60.40.1170">
    <property type="entry name" value="Mu homology domain, subdomain B"/>
    <property type="match status" value="1"/>
</dbReference>
<keyword evidence="2" id="KW-0472">Membrane</keyword>
<evidence type="ECO:0000256" key="1">
    <source>
        <dbReference type="SAM" id="MobiDB-lite"/>
    </source>
</evidence>
<comment type="caution">
    <text evidence="3">The sequence shown here is derived from an EMBL/GenBank/DDBJ whole genome shotgun (WGS) entry which is preliminary data.</text>
</comment>
<evidence type="ECO:0000256" key="2">
    <source>
        <dbReference type="SAM" id="Phobius"/>
    </source>
</evidence>
<sequence length="658" mass="70918">MPPLKNQAQIEDMRRRLYERGINITPKKRHELSDNPQKVADSWQYDRSAVSSPTASIGDSDPRPATLTKPKLEVLTPTTETKKRWFHNYRTIILMVTLVSFLVVLGGTSIYLFFGSNQISNKNIDINISGPLTTGGGEIMSLQVTVANLNKVSIESAVLIVNYPSGTKSADDTAKDLFEDRIQLNSINAGETINVPVKAVMYGEENQEGEIKATIEYRLVDSNGTFYKDATPLVFRITSSPLVIRVDAVSKVSAGQEVDVTLTIQSNASTLLKDILVSANYPTNFDFTSSDPAPSYRENSWLIKEIVPEESSTIVLKGLIVGKQNEEFQLQFLAGTPQQNNQFIIGSTLAEASADFIIEQPFINVGISINGLKGEVVTLQTGEETTVVVEVQNTLVDTLYNMSLEVGVVGNSIIKDHVTVQNGYYDSVKNVIRYQVSGDSSLAQVAPGATKRFTFSILPSNQKQTPSFMVTANAYARRVSEASATEQLVGTAKSEAKFASSVSMVGKITHGSGVFTDIGAIPPIADTKTTYTVTLTAGAGGNNVSGVSVSSSLPQYVGWENKTTGDGTIIFNPVSNEITWTVGDIVAGKEKQISFQISLLPSQNQIGTTPALLGAQRLRGTDLFTGTVVRAEAVPLSAELDKSLGFGIDNGVVGRTAD</sequence>
<evidence type="ECO:0008006" key="5">
    <source>
        <dbReference type="Google" id="ProtNLM"/>
    </source>
</evidence>
<protein>
    <recommendedName>
        <fullName evidence="5">DUF11 domain-containing protein</fullName>
    </recommendedName>
</protein>
<dbReference type="Proteomes" id="UP000230391">
    <property type="component" value="Unassembled WGS sequence"/>
</dbReference>
<keyword evidence="2" id="KW-0812">Transmembrane</keyword>
<evidence type="ECO:0000313" key="4">
    <source>
        <dbReference type="Proteomes" id="UP000230391"/>
    </source>
</evidence>